<evidence type="ECO:0008006" key="4">
    <source>
        <dbReference type="Google" id="ProtNLM"/>
    </source>
</evidence>
<organism evidence="2 3">
    <name type="scientific">Collybia nuda</name>
    <dbReference type="NCBI Taxonomy" id="64659"/>
    <lineage>
        <taxon>Eukaryota</taxon>
        <taxon>Fungi</taxon>
        <taxon>Dikarya</taxon>
        <taxon>Basidiomycota</taxon>
        <taxon>Agaricomycotina</taxon>
        <taxon>Agaricomycetes</taxon>
        <taxon>Agaricomycetidae</taxon>
        <taxon>Agaricales</taxon>
        <taxon>Tricholomatineae</taxon>
        <taxon>Clitocybaceae</taxon>
        <taxon>Collybia</taxon>
    </lineage>
</organism>
<keyword evidence="1" id="KW-0802">TPR repeat</keyword>
<evidence type="ECO:0000313" key="3">
    <source>
        <dbReference type="Proteomes" id="UP000807353"/>
    </source>
</evidence>
<proteinExistence type="predicted"/>
<gene>
    <name evidence="2" type="ORF">BDZ94DRAFT_1299490</name>
</gene>
<dbReference type="EMBL" id="MU150290">
    <property type="protein sequence ID" value="KAF9460998.1"/>
    <property type="molecule type" value="Genomic_DNA"/>
</dbReference>
<dbReference type="OrthoDB" id="621413at2759"/>
<keyword evidence="3" id="KW-1185">Reference proteome</keyword>
<dbReference type="InterPro" id="IPR019734">
    <property type="entry name" value="TPR_rpt"/>
</dbReference>
<dbReference type="Pfam" id="PF13414">
    <property type="entry name" value="TPR_11"/>
    <property type="match status" value="1"/>
</dbReference>
<dbReference type="SUPFAM" id="SSF48452">
    <property type="entry name" value="TPR-like"/>
    <property type="match status" value="1"/>
</dbReference>
<protein>
    <recommendedName>
        <fullName evidence="4">Tetratricopeptide repeat protein</fullName>
    </recommendedName>
</protein>
<dbReference type="Proteomes" id="UP000807353">
    <property type="component" value="Unassembled WGS sequence"/>
</dbReference>
<dbReference type="Gene3D" id="1.25.40.10">
    <property type="entry name" value="Tetratricopeptide repeat domain"/>
    <property type="match status" value="1"/>
</dbReference>
<evidence type="ECO:0000256" key="1">
    <source>
        <dbReference type="PROSITE-ProRule" id="PRU00339"/>
    </source>
</evidence>
<dbReference type="InterPro" id="IPR011990">
    <property type="entry name" value="TPR-like_helical_dom_sf"/>
</dbReference>
<evidence type="ECO:0000313" key="2">
    <source>
        <dbReference type="EMBL" id="KAF9460998.1"/>
    </source>
</evidence>
<dbReference type="PROSITE" id="PS50005">
    <property type="entry name" value="TPR"/>
    <property type="match status" value="1"/>
</dbReference>
<comment type="caution">
    <text evidence="2">The sequence shown here is derived from an EMBL/GenBank/DDBJ whole genome shotgun (WGS) entry which is preliminary data.</text>
</comment>
<reference evidence="2" key="1">
    <citation type="submission" date="2020-11" db="EMBL/GenBank/DDBJ databases">
        <authorList>
            <consortium name="DOE Joint Genome Institute"/>
            <person name="Ahrendt S."/>
            <person name="Riley R."/>
            <person name="Andreopoulos W."/>
            <person name="Labutti K."/>
            <person name="Pangilinan J."/>
            <person name="Ruiz-Duenas F.J."/>
            <person name="Barrasa J.M."/>
            <person name="Sanchez-Garcia M."/>
            <person name="Camarero S."/>
            <person name="Miyauchi S."/>
            <person name="Serrano A."/>
            <person name="Linde D."/>
            <person name="Babiker R."/>
            <person name="Drula E."/>
            <person name="Ayuso-Fernandez I."/>
            <person name="Pacheco R."/>
            <person name="Padilla G."/>
            <person name="Ferreira P."/>
            <person name="Barriuso J."/>
            <person name="Kellner H."/>
            <person name="Castanera R."/>
            <person name="Alfaro M."/>
            <person name="Ramirez L."/>
            <person name="Pisabarro A.G."/>
            <person name="Kuo A."/>
            <person name="Tritt A."/>
            <person name="Lipzen A."/>
            <person name="He G."/>
            <person name="Yan M."/>
            <person name="Ng V."/>
            <person name="Cullen D."/>
            <person name="Martin F."/>
            <person name="Rosso M.-N."/>
            <person name="Henrissat B."/>
            <person name="Hibbett D."/>
            <person name="Martinez A.T."/>
            <person name="Grigoriev I.V."/>
        </authorList>
    </citation>
    <scope>NUCLEOTIDE SEQUENCE</scope>
    <source>
        <strain evidence="2">CBS 247.69</strain>
    </source>
</reference>
<accession>A0A9P5Y0F4</accession>
<dbReference type="AlphaFoldDB" id="A0A9P5Y0F4"/>
<feature type="repeat" description="TPR" evidence="1">
    <location>
        <begin position="182"/>
        <end position="215"/>
    </location>
</feature>
<dbReference type="PROSITE" id="PS50293">
    <property type="entry name" value="TPR_REGION"/>
    <property type="match status" value="1"/>
</dbReference>
<sequence length="265" mass="30431">MDESIKFPEKIDKVKSPKKLRSRTPRADIFTHPSSPIAIRLDPKPNESLVPKAPLLDSLLTNVFLLFGQYHWFHRAYQTAREILAEAKKMYLMLNKPVGVAHCDYWMSRAYYGDKNYAAKTRRTAEAAFLVYQQLGYRDKAGETLNHLCCIFERTRCYNEAVRRGLQGICIYHDIGGPGGITQGLQGLGDVYFQMGRYDEAVSVYKQAIQTKFHPILVAFDAQVGEAQCLHGIAEVYRHQLRFEDAECMDRECEKMGINIMEYET</sequence>
<name>A0A9P5Y0F4_9AGAR</name>